<comment type="caution">
    <text evidence="11">The sequence shown here is derived from an EMBL/GenBank/DDBJ whole genome shotgun (WGS) entry which is preliminary data.</text>
</comment>
<evidence type="ECO:0000256" key="1">
    <source>
        <dbReference type="ARBA" id="ARBA00004447"/>
    </source>
</evidence>
<keyword evidence="7 10" id="KW-0333">Golgi apparatus</keyword>
<keyword evidence="5 10" id="KW-0735">Signal-anchor</keyword>
<evidence type="ECO:0000313" key="11">
    <source>
        <dbReference type="EMBL" id="KAJ8343932.1"/>
    </source>
</evidence>
<keyword evidence="4" id="KW-0812">Transmembrane</keyword>
<keyword evidence="8" id="KW-0472">Membrane</keyword>
<evidence type="ECO:0000256" key="4">
    <source>
        <dbReference type="ARBA" id="ARBA00022692"/>
    </source>
</evidence>
<protein>
    <recommendedName>
        <fullName evidence="10">Hexosyltransferase</fullName>
        <ecNumber evidence="10">2.4.1.-</ecNumber>
    </recommendedName>
</protein>
<reference evidence="11" key="1">
    <citation type="journal article" date="2023" name="Science">
        <title>Genome structures resolve the early diversification of teleost fishes.</title>
        <authorList>
            <person name="Parey E."/>
            <person name="Louis A."/>
            <person name="Montfort J."/>
            <person name="Bouchez O."/>
            <person name="Roques C."/>
            <person name="Iampietro C."/>
            <person name="Lluch J."/>
            <person name="Castinel A."/>
            <person name="Donnadieu C."/>
            <person name="Desvignes T."/>
            <person name="Floi Bucao C."/>
            <person name="Jouanno E."/>
            <person name="Wen M."/>
            <person name="Mejri S."/>
            <person name="Dirks R."/>
            <person name="Jansen H."/>
            <person name="Henkel C."/>
            <person name="Chen W.J."/>
            <person name="Zahm M."/>
            <person name="Cabau C."/>
            <person name="Klopp C."/>
            <person name="Thompson A.W."/>
            <person name="Robinson-Rechavi M."/>
            <person name="Braasch I."/>
            <person name="Lecointre G."/>
            <person name="Bobe J."/>
            <person name="Postlethwait J.H."/>
            <person name="Berthelot C."/>
            <person name="Roest Crollius H."/>
            <person name="Guiguen Y."/>
        </authorList>
    </citation>
    <scope>NUCLEOTIDE SEQUENCE</scope>
    <source>
        <strain evidence="11">WJC10195</strain>
    </source>
</reference>
<sequence>MQKTILKLWTSGGHCSFHKDSRKDLGGGLRWQRQDNEFLTAVKNAPSPGNFIFVGVMTAQKYLNNRAVAAHRTWAQTVPGRVQFFSSEGSDTSLPLPVVPLQKVDDSYPPQKKSFMMLKYMHDHYLDQYEWFMRVDDDIYIHTERLESFLRSLNSSKAILLGQMGTGAQNEQGTLALEPGENFCMGGPGVVMTREVLRRVAPHIGQCLREMHTHHEDVELGRCIRRFAGVQCVWSYEMQQLFYENYEPDKKGFIQDLHNSKLRHAITLHPNKSPPHQYRLHGYMLSRKIGELRHHTVQLHREILQMSDLTNAEPCEEDLLLGAAPSLTGLQPRRRQDVLEWEFFTGTHLYSSSDRYPPRRTLSAPLRAALHDIVVQVMETLNTNGKAMNHVVDFKEVLYGYRRVDALHRAEYVLDLLLLYRRLKEPGVAVRVKRHAYLLQTFSRALFQEERDMEAVQLADRIDQASSPIAYIHKSHGRLSPLRLGDSSSAFRPSLETVNILVPLSGRFDVFIRFMGNFEKVCLASKQAVKLLVLLFSAENEEGGSESKRGQAESTKHAELMSEYHRKYPWADIAVQPVAGPFSRGLALHVGSSHFSNNSLLFFCDVDLLFRADFLMRCRDNTILGEQTYFPVIFSQYDPKLVYEGRARDSQYVFTSRTGLWRHYGFGIACVYKGDLVRAGGFDVSIQGWGLEDVDLFNKFIQSGTRVFRSADPGIVHVHHPVVCDPQLDARRYKMCLGSRASSYADTLQLAQLWLEKNGQAFHSTNITQTHTN</sequence>
<evidence type="ECO:0000256" key="2">
    <source>
        <dbReference type="ARBA" id="ARBA00009239"/>
    </source>
</evidence>
<dbReference type="Gene3D" id="3.90.550.50">
    <property type="match status" value="1"/>
</dbReference>
<dbReference type="OrthoDB" id="431432at2759"/>
<keyword evidence="9" id="KW-0325">Glycoprotein</keyword>
<accession>A0A9Q1ILD5</accession>
<name>A0A9Q1ILD5_SYNKA</name>
<keyword evidence="12" id="KW-1185">Reference proteome</keyword>
<dbReference type="InterPro" id="IPR029044">
    <property type="entry name" value="Nucleotide-diphossugar_trans"/>
</dbReference>
<dbReference type="GO" id="GO:0047238">
    <property type="term" value="F:glucuronosyl-N-acetylgalactosaminyl-proteoglycan 4-beta-N-acetylgalactosaminyltransferase activity"/>
    <property type="evidence" value="ECO:0007669"/>
    <property type="project" value="TreeGrafter"/>
</dbReference>
<keyword evidence="6" id="KW-1133">Transmembrane helix</keyword>
<evidence type="ECO:0000256" key="8">
    <source>
        <dbReference type="ARBA" id="ARBA00023136"/>
    </source>
</evidence>
<evidence type="ECO:0000256" key="5">
    <source>
        <dbReference type="ARBA" id="ARBA00022968"/>
    </source>
</evidence>
<dbReference type="AlphaFoldDB" id="A0A9Q1ILD5"/>
<dbReference type="Pfam" id="PF05679">
    <property type="entry name" value="CHGN"/>
    <property type="match status" value="1"/>
</dbReference>
<evidence type="ECO:0000256" key="7">
    <source>
        <dbReference type="ARBA" id="ARBA00023034"/>
    </source>
</evidence>
<dbReference type="EC" id="2.4.1.-" evidence="10"/>
<comment type="subcellular location">
    <subcellularLocation>
        <location evidence="1 10">Golgi apparatus</location>
        <location evidence="1 10">Golgi stack membrane</location>
        <topology evidence="1 10">Single-pass type II membrane protein</topology>
    </subcellularLocation>
</comment>
<dbReference type="EMBL" id="JAINUF010000013">
    <property type="protein sequence ID" value="KAJ8343932.1"/>
    <property type="molecule type" value="Genomic_DNA"/>
</dbReference>
<dbReference type="InterPro" id="IPR008428">
    <property type="entry name" value="Chond_GalNAc"/>
</dbReference>
<dbReference type="FunFam" id="3.90.550.50:FF:000004">
    <property type="entry name" value="Hexosyltransferase"/>
    <property type="match status" value="1"/>
</dbReference>
<dbReference type="Proteomes" id="UP001152622">
    <property type="component" value="Chromosome 13"/>
</dbReference>
<evidence type="ECO:0000313" key="12">
    <source>
        <dbReference type="Proteomes" id="UP001152622"/>
    </source>
</evidence>
<evidence type="ECO:0000256" key="6">
    <source>
        <dbReference type="ARBA" id="ARBA00022989"/>
    </source>
</evidence>
<organism evidence="11 12">
    <name type="scientific">Synaphobranchus kaupii</name>
    <name type="common">Kaup's arrowtooth eel</name>
    <dbReference type="NCBI Taxonomy" id="118154"/>
    <lineage>
        <taxon>Eukaryota</taxon>
        <taxon>Metazoa</taxon>
        <taxon>Chordata</taxon>
        <taxon>Craniata</taxon>
        <taxon>Vertebrata</taxon>
        <taxon>Euteleostomi</taxon>
        <taxon>Actinopterygii</taxon>
        <taxon>Neopterygii</taxon>
        <taxon>Teleostei</taxon>
        <taxon>Anguilliformes</taxon>
        <taxon>Synaphobranchidae</taxon>
        <taxon>Synaphobranchus</taxon>
    </lineage>
</organism>
<comment type="similarity">
    <text evidence="2 10">Belongs to the chondroitin N-acetylgalactosaminyltransferase family.</text>
</comment>
<evidence type="ECO:0000256" key="9">
    <source>
        <dbReference type="ARBA" id="ARBA00023180"/>
    </source>
</evidence>
<dbReference type="PANTHER" id="PTHR12369:SF42">
    <property type="entry name" value="CHONDROITIN SULFATE SYNTHASE 1"/>
    <property type="match status" value="1"/>
</dbReference>
<dbReference type="SUPFAM" id="SSF53448">
    <property type="entry name" value="Nucleotide-diphospho-sugar transferases"/>
    <property type="match status" value="2"/>
</dbReference>
<proteinExistence type="inferred from homology"/>
<evidence type="ECO:0000256" key="10">
    <source>
        <dbReference type="RuleBase" id="RU364016"/>
    </source>
</evidence>
<dbReference type="GO" id="GO:0032580">
    <property type="term" value="C:Golgi cisterna membrane"/>
    <property type="evidence" value="ECO:0007669"/>
    <property type="project" value="UniProtKB-SubCell"/>
</dbReference>
<dbReference type="PANTHER" id="PTHR12369">
    <property type="entry name" value="CHONDROITIN SYNTHASE"/>
    <property type="match status" value="1"/>
</dbReference>
<evidence type="ECO:0000256" key="3">
    <source>
        <dbReference type="ARBA" id="ARBA00022679"/>
    </source>
</evidence>
<dbReference type="Gene3D" id="3.90.550.10">
    <property type="entry name" value="Spore Coat Polysaccharide Biosynthesis Protein SpsA, Chain A"/>
    <property type="match status" value="1"/>
</dbReference>
<dbReference type="InterPro" id="IPR051227">
    <property type="entry name" value="CS_glycosyltransferase"/>
</dbReference>
<keyword evidence="3 10" id="KW-0808">Transferase</keyword>
<dbReference type="GO" id="GO:0050510">
    <property type="term" value="F:N-acetylgalactosaminyl-proteoglycan 3-beta-glucuronosyltransferase activity"/>
    <property type="evidence" value="ECO:0007669"/>
    <property type="project" value="UniProtKB-ARBA"/>
</dbReference>
<gene>
    <name evidence="11" type="ORF">SKAU_G00312610</name>
</gene>